<dbReference type="Gene3D" id="6.10.110.10">
    <property type="match status" value="1"/>
</dbReference>
<dbReference type="AlphaFoldDB" id="A0A1A5ZTX0"/>
<dbReference type="STRING" id="1296121.A0A1A5ZTX0"/>
<keyword evidence="1" id="KW-0732">Signal</keyword>
<dbReference type="OrthoDB" id="440424at2759"/>
<sequence>MFALFIPLFTLASWSWIPWHSPFSSSSPTTPNLDVSNSTLLHQIADIKWDFVSSSAISFFEHLSDQYIGDFAALNLTLAPDNVKQHFKQEMGQVEEVIAYINWTDVPKDTIQWIKDHPSETAFIALDIGLFIAPWLVTEPVLFLLGFRRLGPVAGNFDSTLGSAASIAQRAIGKLEARGFFALLQSAGMKAMGRVSWKV</sequence>
<dbReference type="InterPro" id="IPR038213">
    <property type="entry name" value="IFI6/IFI27-like_sf"/>
</dbReference>
<gene>
    <name evidence="2" type="ORF">I303_08642</name>
</gene>
<dbReference type="VEuPathDB" id="FungiDB:I303_08642"/>
<feature type="chain" id="PRO_5008341843" evidence="1">
    <location>
        <begin position="27"/>
        <end position="199"/>
    </location>
</feature>
<evidence type="ECO:0000256" key="1">
    <source>
        <dbReference type="SAM" id="SignalP"/>
    </source>
</evidence>
<evidence type="ECO:0000313" key="2">
    <source>
        <dbReference type="EMBL" id="OBR81256.1"/>
    </source>
</evidence>
<name>A0A1A5ZTX0_9TREE</name>
<dbReference type="EMBL" id="KI894038">
    <property type="protein sequence ID" value="OBR81256.1"/>
    <property type="molecule type" value="Genomic_DNA"/>
</dbReference>
<feature type="signal peptide" evidence="1">
    <location>
        <begin position="1"/>
        <end position="26"/>
    </location>
</feature>
<proteinExistence type="predicted"/>
<organism evidence="2">
    <name type="scientific">Kwoniella dejecticola CBS 10117</name>
    <dbReference type="NCBI Taxonomy" id="1296121"/>
    <lineage>
        <taxon>Eukaryota</taxon>
        <taxon>Fungi</taxon>
        <taxon>Dikarya</taxon>
        <taxon>Basidiomycota</taxon>
        <taxon>Agaricomycotina</taxon>
        <taxon>Tremellomycetes</taxon>
        <taxon>Tremellales</taxon>
        <taxon>Cryptococcaceae</taxon>
        <taxon>Kwoniella</taxon>
    </lineage>
</organism>
<protein>
    <submittedName>
        <fullName evidence="2">Uncharacterized protein</fullName>
    </submittedName>
</protein>
<reference evidence="2" key="1">
    <citation type="submission" date="2013-07" db="EMBL/GenBank/DDBJ databases">
        <title>The Genome Sequence of Cryptococcus dejecticola CBS10117.</title>
        <authorList>
            <consortium name="The Broad Institute Genome Sequencing Platform"/>
            <person name="Cuomo C."/>
            <person name="Litvintseva A."/>
            <person name="Chen Y."/>
            <person name="Heitman J."/>
            <person name="Sun S."/>
            <person name="Springer D."/>
            <person name="Dromer F."/>
            <person name="Young S.K."/>
            <person name="Zeng Q."/>
            <person name="Gargeya S."/>
            <person name="Fitzgerald M."/>
            <person name="Abouelleil A."/>
            <person name="Alvarado L."/>
            <person name="Berlin A.M."/>
            <person name="Chapman S.B."/>
            <person name="Dewar J."/>
            <person name="Goldberg J."/>
            <person name="Griggs A."/>
            <person name="Gujja S."/>
            <person name="Hansen M."/>
            <person name="Howarth C."/>
            <person name="Imamovic A."/>
            <person name="Larimer J."/>
            <person name="McCowan C."/>
            <person name="Murphy C."/>
            <person name="Pearson M."/>
            <person name="Priest M."/>
            <person name="Roberts A."/>
            <person name="Saif S."/>
            <person name="Shea T."/>
            <person name="Sykes S."/>
            <person name="Wortman J."/>
            <person name="Nusbaum C."/>
            <person name="Birren B."/>
        </authorList>
    </citation>
    <scope>NUCLEOTIDE SEQUENCE [LARGE SCALE GENOMIC DNA]</scope>
    <source>
        <strain evidence="2">CBS 10117</strain>
    </source>
</reference>
<accession>A0A1A5ZTX0</accession>